<dbReference type="InParanoid" id="A0A395JQZ4"/>
<dbReference type="OrthoDB" id="9782876at2"/>
<protein>
    <recommendedName>
        <fullName evidence="5">Succinylglutamate desuccinylase/Aspartoacylase catalytic domain-containing protein</fullName>
    </recommendedName>
</protein>
<accession>A0A395JQZ4</accession>
<keyword evidence="7" id="KW-1185">Reference proteome</keyword>
<comment type="cofactor">
    <cofactor evidence="1">
        <name>Zn(2+)</name>
        <dbReference type="ChEBI" id="CHEBI:29105"/>
    </cofactor>
</comment>
<dbReference type="Gene3D" id="3.40.630.10">
    <property type="entry name" value="Zn peptidases"/>
    <property type="match status" value="1"/>
</dbReference>
<evidence type="ECO:0000256" key="2">
    <source>
        <dbReference type="ARBA" id="ARBA00022723"/>
    </source>
</evidence>
<keyword evidence="4" id="KW-0862">Zinc</keyword>
<dbReference type="PANTHER" id="PTHR37326">
    <property type="entry name" value="BLL3975 PROTEIN"/>
    <property type="match status" value="1"/>
</dbReference>
<keyword evidence="3" id="KW-0378">Hydrolase</keyword>
<evidence type="ECO:0000256" key="3">
    <source>
        <dbReference type="ARBA" id="ARBA00022801"/>
    </source>
</evidence>
<name>A0A395JQZ4_9GAMM</name>
<evidence type="ECO:0000256" key="4">
    <source>
        <dbReference type="ARBA" id="ARBA00022833"/>
    </source>
</evidence>
<evidence type="ECO:0000259" key="5">
    <source>
        <dbReference type="Pfam" id="PF24827"/>
    </source>
</evidence>
<feature type="domain" description="Succinylglutamate desuccinylase/Aspartoacylase catalytic" evidence="5">
    <location>
        <begin position="59"/>
        <end position="237"/>
    </location>
</feature>
<evidence type="ECO:0000313" key="7">
    <source>
        <dbReference type="Proteomes" id="UP000253083"/>
    </source>
</evidence>
<dbReference type="Pfam" id="PF24827">
    <property type="entry name" value="AstE_AspA_cat"/>
    <property type="match status" value="1"/>
</dbReference>
<dbReference type="PIRSF" id="PIRSF039012">
    <property type="entry name" value="ASP"/>
    <property type="match status" value="1"/>
</dbReference>
<proteinExistence type="predicted"/>
<dbReference type="GO" id="GO:0016788">
    <property type="term" value="F:hydrolase activity, acting on ester bonds"/>
    <property type="evidence" value="ECO:0007669"/>
    <property type="project" value="InterPro"/>
</dbReference>
<dbReference type="PANTHER" id="PTHR37326:SF2">
    <property type="entry name" value="SUCCINYLGLUTAMATE DESUCCINYLASE_ASPARTOACYLASE FAMILY PROTEIN"/>
    <property type="match status" value="1"/>
</dbReference>
<sequence length="357" mass="39120">MPSRIELELVVKGRPVDKLVIGGQEIAPGTTCQIELPVVRLYTDTDISMPIHVIRSRKDGPTMFVSAAVHGDELNGIEIIRRLIRMKSFKLSRGTLILVPMVNVYGVLSQSRYMPDRRDLNRCFPGSSKGSLAGIVAHKLMTEIVKHCQYGIDLHTGAIHRSNLPQIRANLKDAETLELAEAFGVPVLLNANLRDGSLRQSALEQGTKILLYEAGQALRYDELSIRAGVRGIQRVLAKLGMTRSKPQKSKYTPYVANTSSWVRASHSGLSTSRRNLGDHVHKGDVLAQIGSPLGETFGEVVASKTGIIIGKQNIPLVQEGDAMFHIAYFSEEEGDIADNIQSMSETLLSSETTQING</sequence>
<dbReference type="InterPro" id="IPR055438">
    <property type="entry name" value="AstE_AspA_cat"/>
</dbReference>
<keyword evidence="2" id="KW-0479">Metal-binding</keyword>
<dbReference type="GO" id="GO:0016811">
    <property type="term" value="F:hydrolase activity, acting on carbon-nitrogen (but not peptide) bonds, in linear amides"/>
    <property type="evidence" value="ECO:0007669"/>
    <property type="project" value="InterPro"/>
</dbReference>
<reference evidence="6 7" key="1">
    <citation type="submission" date="2018-06" db="EMBL/GenBank/DDBJ databases">
        <title>Genomic Encyclopedia of Type Strains, Phase IV (KMG-IV): sequencing the most valuable type-strain genomes for metagenomic binning, comparative biology and taxonomic classification.</title>
        <authorList>
            <person name="Goeker M."/>
        </authorList>
    </citation>
    <scope>NUCLEOTIDE SEQUENCE [LARGE SCALE GENOMIC DNA]</scope>
    <source>
        <strain evidence="6 7">DSM 24032</strain>
    </source>
</reference>
<dbReference type="Proteomes" id="UP000253083">
    <property type="component" value="Unassembled WGS sequence"/>
</dbReference>
<gene>
    <name evidence="6" type="ORF">DFR28_101135</name>
</gene>
<comment type="caution">
    <text evidence="6">The sequence shown here is derived from an EMBL/GenBank/DDBJ whole genome shotgun (WGS) entry which is preliminary data.</text>
</comment>
<dbReference type="EMBL" id="QNRT01000001">
    <property type="protein sequence ID" value="RBP52752.1"/>
    <property type="molecule type" value="Genomic_DNA"/>
</dbReference>
<evidence type="ECO:0000313" key="6">
    <source>
        <dbReference type="EMBL" id="RBP52752.1"/>
    </source>
</evidence>
<dbReference type="GO" id="GO:0046872">
    <property type="term" value="F:metal ion binding"/>
    <property type="evidence" value="ECO:0007669"/>
    <property type="project" value="UniProtKB-KW"/>
</dbReference>
<dbReference type="AlphaFoldDB" id="A0A395JQZ4"/>
<dbReference type="InterPro" id="IPR053138">
    <property type="entry name" value="N-alpha-Ac-DABA_deacetylase"/>
</dbReference>
<dbReference type="SUPFAM" id="SSF53187">
    <property type="entry name" value="Zn-dependent exopeptidases"/>
    <property type="match status" value="1"/>
</dbReference>
<evidence type="ECO:0000256" key="1">
    <source>
        <dbReference type="ARBA" id="ARBA00001947"/>
    </source>
</evidence>
<organism evidence="6 7">
    <name type="scientific">Arenicella xantha</name>
    <dbReference type="NCBI Taxonomy" id="644221"/>
    <lineage>
        <taxon>Bacteria</taxon>
        <taxon>Pseudomonadati</taxon>
        <taxon>Pseudomonadota</taxon>
        <taxon>Gammaproteobacteria</taxon>
        <taxon>Arenicellales</taxon>
        <taxon>Arenicellaceae</taxon>
        <taxon>Arenicella</taxon>
    </lineage>
</organism>
<dbReference type="CDD" id="cd06251">
    <property type="entry name" value="M14_ASTE_ASPA-like"/>
    <property type="match status" value="1"/>
</dbReference>
<dbReference type="InterPro" id="IPR043795">
    <property type="entry name" value="N-alpha-Ac-DABA-like"/>
</dbReference>